<reference evidence="2" key="1">
    <citation type="journal article" date="2020" name="Stud. Mycol.">
        <title>101 Dothideomycetes genomes: a test case for predicting lifestyles and emergence of pathogens.</title>
        <authorList>
            <person name="Haridas S."/>
            <person name="Albert R."/>
            <person name="Binder M."/>
            <person name="Bloem J."/>
            <person name="Labutti K."/>
            <person name="Salamov A."/>
            <person name="Andreopoulos B."/>
            <person name="Baker S."/>
            <person name="Barry K."/>
            <person name="Bills G."/>
            <person name="Bluhm B."/>
            <person name="Cannon C."/>
            <person name="Castanera R."/>
            <person name="Culley D."/>
            <person name="Daum C."/>
            <person name="Ezra D."/>
            <person name="Gonzalez J."/>
            <person name="Henrissat B."/>
            <person name="Kuo A."/>
            <person name="Liang C."/>
            <person name="Lipzen A."/>
            <person name="Lutzoni F."/>
            <person name="Magnuson J."/>
            <person name="Mondo S."/>
            <person name="Nolan M."/>
            <person name="Ohm R."/>
            <person name="Pangilinan J."/>
            <person name="Park H.-J."/>
            <person name="Ramirez L."/>
            <person name="Alfaro M."/>
            <person name="Sun H."/>
            <person name="Tritt A."/>
            <person name="Yoshinaga Y."/>
            <person name="Zwiers L.-H."/>
            <person name="Turgeon B."/>
            <person name="Goodwin S."/>
            <person name="Spatafora J."/>
            <person name="Crous P."/>
            <person name="Grigoriev I."/>
        </authorList>
    </citation>
    <scope>NUCLEOTIDE SEQUENCE</scope>
    <source>
        <strain evidence="2">CBS 121167</strain>
    </source>
</reference>
<dbReference type="PROSITE" id="PS50005">
    <property type="entry name" value="TPR"/>
    <property type="match status" value="1"/>
</dbReference>
<dbReference type="AlphaFoldDB" id="A0A6A6BIK3"/>
<evidence type="ECO:0000256" key="1">
    <source>
        <dbReference type="PROSITE-ProRule" id="PRU00339"/>
    </source>
</evidence>
<dbReference type="Pfam" id="PF13181">
    <property type="entry name" value="TPR_8"/>
    <property type="match status" value="1"/>
</dbReference>
<dbReference type="InterPro" id="IPR019734">
    <property type="entry name" value="TPR_rpt"/>
</dbReference>
<accession>A0A6A6BIK3</accession>
<dbReference type="EMBL" id="ML995483">
    <property type="protein sequence ID" value="KAF2143084.1"/>
    <property type="molecule type" value="Genomic_DNA"/>
</dbReference>
<dbReference type="GO" id="GO:0030544">
    <property type="term" value="F:Hsp70 protein binding"/>
    <property type="evidence" value="ECO:0007669"/>
    <property type="project" value="TreeGrafter"/>
</dbReference>
<dbReference type="GO" id="GO:0005634">
    <property type="term" value="C:nucleus"/>
    <property type="evidence" value="ECO:0007669"/>
    <property type="project" value="TreeGrafter"/>
</dbReference>
<proteinExistence type="predicted"/>
<keyword evidence="3" id="KW-1185">Reference proteome</keyword>
<dbReference type="OrthoDB" id="433738at2759"/>
<sequence length="202" mass="22583">MADETFTLLPLQMDPQTKAITASPSSAQLEKELMELNEAHRSILTLETPGQTPPPPVPINPKRSAAINKLRESGNAAYKKGQHLEAHRFYTQAIDTALARPGWEPSQLVREELAMLYSNRAQAAMAMQSWGEAAVDAQTSVDMKRVQNAKAWWRRGRCLVEMGRIKEAREWVRQGLEFDSSEADLRALIDEIEGLVARGKSD</sequence>
<feature type="repeat" description="TPR" evidence="1">
    <location>
        <begin position="149"/>
        <end position="182"/>
    </location>
</feature>
<dbReference type="PANTHER" id="PTHR46035:SF3">
    <property type="entry name" value="TRANSLOCATION PROTEIN SEC72"/>
    <property type="match status" value="1"/>
</dbReference>
<dbReference type="SUPFAM" id="SSF48452">
    <property type="entry name" value="TPR-like"/>
    <property type="match status" value="1"/>
</dbReference>
<dbReference type="GeneID" id="54297844"/>
<dbReference type="RefSeq" id="XP_033398796.1">
    <property type="nucleotide sequence ID" value="XM_033540348.1"/>
</dbReference>
<organism evidence="2 3">
    <name type="scientific">Aplosporella prunicola CBS 121167</name>
    <dbReference type="NCBI Taxonomy" id="1176127"/>
    <lineage>
        <taxon>Eukaryota</taxon>
        <taxon>Fungi</taxon>
        <taxon>Dikarya</taxon>
        <taxon>Ascomycota</taxon>
        <taxon>Pezizomycotina</taxon>
        <taxon>Dothideomycetes</taxon>
        <taxon>Dothideomycetes incertae sedis</taxon>
        <taxon>Botryosphaeriales</taxon>
        <taxon>Aplosporellaceae</taxon>
        <taxon>Aplosporella</taxon>
    </lineage>
</organism>
<dbReference type="GO" id="GO:0006457">
    <property type="term" value="P:protein folding"/>
    <property type="evidence" value="ECO:0007669"/>
    <property type="project" value="TreeGrafter"/>
</dbReference>
<dbReference type="Gene3D" id="1.25.40.10">
    <property type="entry name" value="Tetratricopeptide repeat domain"/>
    <property type="match status" value="1"/>
</dbReference>
<keyword evidence="1" id="KW-0802">TPR repeat</keyword>
<gene>
    <name evidence="2" type="ORF">K452DRAFT_286708</name>
</gene>
<dbReference type="PANTHER" id="PTHR46035">
    <property type="entry name" value="TETRATRICOPEPTIDE REPEAT PROTEIN 4"/>
    <property type="match status" value="1"/>
</dbReference>
<dbReference type="GO" id="GO:0051879">
    <property type="term" value="F:Hsp90 protein binding"/>
    <property type="evidence" value="ECO:0007669"/>
    <property type="project" value="TreeGrafter"/>
</dbReference>
<dbReference type="Proteomes" id="UP000799438">
    <property type="component" value="Unassembled WGS sequence"/>
</dbReference>
<dbReference type="GO" id="GO:0005829">
    <property type="term" value="C:cytosol"/>
    <property type="evidence" value="ECO:0007669"/>
    <property type="project" value="TreeGrafter"/>
</dbReference>
<evidence type="ECO:0000313" key="2">
    <source>
        <dbReference type="EMBL" id="KAF2143084.1"/>
    </source>
</evidence>
<protein>
    <submittedName>
        <fullName evidence="2">Uncharacterized protein</fullName>
    </submittedName>
</protein>
<dbReference type="SMART" id="SM00028">
    <property type="entry name" value="TPR"/>
    <property type="match status" value="2"/>
</dbReference>
<dbReference type="InterPro" id="IPR011990">
    <property type="entry name" value="TPR-like_helical_dom_sf"/>
</dbReference>
<evidence type="ECO:0000313" key="3">
    <source>
        <dbReference type="Proteomes" id="UP000799438"/>
    </source>
</evidence>
<name>A0A6A6BIK3_9PEZI</name>